<gene>
    <name evidence="1" type="ORF">BGZ96_008871</name>
</gene>
<keyword evidence="2" id="KW-1185">Reference proteome</keyword>
<protein>
    <submittedName>
        <fullName evidence="1">Uncharacterized protein</fullName>
    </submittedName>
</protein>
<organism evidence="1 2">
    <name type="scientific">Linnemannia gamsii</name>
    <dbReference type="NCBI Taxonomy" id="64522"/>
    <lineage>
        <taxon>Eukaryota</taxon>
        <taxon>Fungi</taxon>
        <taxon>Fungi incertae sedis</taxon>
        <taxon>Mucoromycota</taxon>
        <taxon>Mortierellomycotina</taxon>
        <taxon>Mortierellomycetes</taxon>
        <taxon>Mortierellales</taxon>
        <taxon>Mortierellaceae</taxon>
        <taxon>Linnemannia</taxon>
    </lineage>
</organism>
<dbReference type="Proteomes" id="UP001194696">
    <property type="component" value="Unassembled WGS sequence"/>
</dbReference>
<evidence type="ECO:0000313" key="1">
    <source>
        <dbReference type="EMBL" id="KAG0287192.1"/>
    </source>
</evidence>
<reference evidence="1 2" key="1">
    <citation type="journal article" date="2020" name="Fungal Divers.">
        <title>Resolving the Mortierellaceae phylogeny through synthesis of multi-gene phylogenetics and phylogenomics.</title>
        <authorList>
            <person name="Vandepol N."/>
            <person name="Liber J."/>
            <person name="Desiro A."/>
            <person name="Na H."/>
            <person name="Kennedy M."/>
            <person name="Barry K."/>
            <person name="Grigoriev I.V."/>
            <person name="Miller A.N."/>
            <person name="O'Donnell K."/>
            <person name="Stajich J.E."/>
            <person name="Bonito G."/>
        </authorList>
    </citation>
    <scope>NUCLEOTIDE SEQUENCE [LARGE SCALE GENOMIC DNA]</scope>
    <source>
        <strain evidence="1 2">AD045</strain>
    </source>
</reference>
<comment type="caution">
    <text evidence="1">The sequence shown here is derived from an EMBL/GenBank/DDBJ whole genome shotgun (WGS) entry which is preliminary data.</text>
</comment>
<accession>A0ABQ7JYF8</accession>
<evidence type="ECO:0000313" key="2">
    <source>
        <dbReference type="Proteomes" id="UP001194696"/>
    </source>
</evidence>
<dbReference type="EMBL" id="JAAAIM010000512">
    <property type="protein sequence ID" value="KAG0287192.1"/>
    <property type="molecule type" value="Genomic_DNA"/>
</dbReference>
<name>A0ABQ7JYF8_9FUNG</name>
<sequence>MVVMALGLEATDMASGSGPITLSLFDYHSHIRHLDLEAIAITEYNSIAILHPPEMLDFIHKDDFMDKCRRIHVPSAVLANMDVLEKIFPKEVVWSLAYPILEQLESLVISVGDIGRYAAVVGRLRRLRRVRFYMDEVFDYNGLEDEYDPDDIRGSGEEDRNVIMLTLVQFVVEHTRLFKGCLNVVQFSSSGEDNTFFEEASVPWETQLAILRVLPAPYKPKWLRNDNWMQFATKPLATNLLQVGYINSLALVDL</sequence>
<proteinExistence type="predicted"/>